<dbReference type="HAMAP" id="MF_00387">
    <property type="entry name" value="LpxA"/>
    <property type="match status" value="1"/>
</dbReference>
<comment type="pathway">
    <text evidence="8">Glycolipid biosynthesis; lipid IV(A) biosynthesis; lipid IV(A) from (3R)-3-hydroxytetradecanoyl-[acyl-carrier-protein] and UDP-N-acetyl-alpha-D-glucosamine: step 1/6.</text>
</comment>
<comment type="catalytic activity">
    <reaction evidence="8">
        <text>a (3R)-hydroxyacyl-[ACP] + UDP-N-acetyl-alpha-D-glucosamine = a UDP-3-O-[(3R)-3-hydroxyacyl]-N-acetyl-alpha-D-glucosamine + holo-[ACP]</text>
        <dbReference type="Rhea" id="RHEA:67812"/>
        <dbReference type="Rhea" id="RHEA-COMP:9685"/>
        <dbReference type="Rhea" id="RHEA-COMP:9945"/>
        <dbReference type="ChEBI" id="CHEBI:57705"/>
        <dbReference type="ChEBI" id="CHEBI:64479"/>
        <dbReference type="ChEBI" id="CHEBI:78827"/>
        <dbReference type="ChEBI" id="CHEBI:173225"/>
        <dbReference type="EC" id="2.3.1.129"/>
    </reaction>
</comment>
<dbReference type="EMBL" id="FWWZ01000001">
    <property type="protein sequence ID" value="SMC09219.1"/>
    <property type="molecule type" value="Genomic_DNA"/>
</dbReference>
<organism evidence="10 11">
    <name type="scientific">Nitratiruptor tergarcus DSM 16512</name>
    <dbReference type="NCBI Taxonomy" id="1069081"/>
    <lineage>
        <taxon>Bacteria</taxon>
        <taxon>Pseudomonadati</taxon>
        <taxon>Campylobacterota</taxon>
        <taxon>Epsilonproteobacteria</taxon>
        <taxon>Nautiliales</taxon>
        <taxon>Nitratiruptoraceae</taxon>
        <taxon>Nitratiruptor</taxon>
    </lineage>
</organism>
<feature type="domain" description="UDP N-acetylglucosamine O-acyltransferase C-terminal" evidence="9">
    <location>
        <begin position="174"/>
        <end position="252"/>
    </location>
</feature>
<evidence type="ECO:0000256" key="5">
    <source>
        <dbReference type="ARBA" id="ARBA00022737"/>
    </source>
</evidence>
<sequence length="257" mass="27660">MIHPTAIVKPGAQIGKNVNIGAYAFVSKDAVIEDEVTIMQGAIIDGKTRIGEGTKVFYNAVVGSIPQDLKFKGEEVELIIGKNNIIREFCFINPGTEGGGGKTVIGDNNLLMAYVHVAHDCIIGNNCILANAATLAGHVELGDFVVIGGMTPIHQFVHIGDYAMIAGASAVSQDIPPYCLAEGNRAKLRGLNLTGIRRRLGSDVVNALKQAYKELFLSGRPLQEVAKELLEESHNEHVKNLAQFVLTTKRGIPYRGE</sequence>
<dbReference type="CDD" id="cd03351">
    <property type="entry name" value="LbH_UDP-GlcNAc_AT"/>
    <property type="match status" value="1"/>
</dbReference>
<dbReference type="RefSeq" id="WP_084275459.1">
    <property type="nucleotide sequence ID" value="NZ_AP026671.1"/>
</dbReference>
<evidence type="ECO:0000256" key="4">
    <source>
        <dbReference type="ARBA" id="ARBA00022679"/>
    </source>
</evidence>
<name>A0A1W1WSP0_9BACT</name>
<dbReference type="InterPro" id="IPR029098">
    <property type="entry name" value="Acetyltransf_C"/>
</dbReference>
<dbReference type="AlphaFoldDB" id="A0A1W1WSP0"/>
<dbReference type="SUPFAM" id="SSF51161">
    <property type="entry name" value="Trimeric LpxA-like enzymes"/>
    <property type="match status" value="1"/>
</dbReference>
<dbReference type="Pfam" id="PF13720">
    <property type="entry name" value="Acetyltransf_11"/>
    <property type="match status" value="1"/>
</dbReference>
<proteinExistence type="inferred from homology"/>
<dbReference type="NCBIfam" id="NF003657">
    <property type="entry name" value="PRK05289.1"/>
    <property type="match status" value="1"/>
</dbReference>
<reference evidence="11" key="1">
    <citation type="submission" date="2017-04" db="EMBL/GenBank/DDBJ databases">
        <authorList>
            <person name="Varghese N."/>
            <person name="Submissions S."/>
        </authorList>
    </citation>
    <scope>NUCLEOTIDE SEQUENCE [LARGE SCALE GENOMIC DNA]</scope>
    <source>
        <strain evidence="11">DSM 16512</strain>
    </source>
</reference>
<dbReference type="STRING" id="1069081.SAMN05660197_1025"/>
<dbReference type="UniPathway" id="UPA00359">
    <property type="reaction ID" value="UER00477"/>
</dbReference>
<comment type="function">
    <text evidence="8">Involved in the biosynthesis of lipid A, a phosphorylated glycolipid that anchors the lipopolysaccharide to the outer membrane of the cell.</text>
</comment>
<dbReference type="GO" id="GO:0009245">
    <property type="term" value="P:lipid A biosynthetic process"/>
    <property type="evidence" value="ECO:0007669"/>
    <property type="project" value="UniProtKB-UniRule"/>
</dbReference>
<dbReference type="EC" id="2.3.1.129" evidence="8"/>
<keyword evidence="11" id="KW-1185">Reference proteome</keyword>
<keyword evidence="2 8" id="KW-0444">Lipid biosynthesis</keyword>
<dbReference type="PANTHER" id="PTHR43480">
    <property type="entry name" value="ACYL-[ACYL-CARRIER-PROTEIN]--UDP-N-ACETYLGLUCOSAMINE O-ACYLTRANSFERASE"/>
    <property type="match status" value="1"/>
</dbReference>
<evidence type="ECO:0000256" key="3">
    <source>
        <dbReference type="ARBA" id="ARBA00022556"/>
    </source>
</evidence>
<evidence type="ECO:0000256" key="7">
    <source>
        <dbReference type="ARBA" id="ARBA00023315"/>
    </source>
</evidence>
<dbReference type="OrthoDB" id="9807278at2"/>
<keyword evidence="1 8" id="KW-0963">Cytoplasm</keyword>
<keyword evidence="7 8" id="KW-0012">Acyltransferase</keyword>
<dbReference type="PANTHER" id="PTHR43480:SF1">
    <property type="entry name" value="ACYL-[ACYL-CARRIER-PROTEIN]--UDP-N-ACETYLGLUCOSAMINE O-ACYLTRANSFERASE, MITOCHONDRIAL-RELATED"/>
    <property type="match status" value="1"/>
</dbReference>
<dbReference type="InterPro" id="IPR011004">
    <property type="entry name" value="Trimer_LpxA-like_sf"/>
</dbReference>
<dbReference type="InterPro" id="IPR001451">
    <property type="entry name" value="Hexapep"/>
</dbReference>
<evidence type="ECO:0000256" key="6">
    <source>
        <dbReference type="ARBA" id="ARBA00023098"/>
    </source>
</evidence>
<evidence type="ECO:0000256" key="8">
    <source>
        <dbReference type="HAMAP-Rule" id="MF_00387"/>
    </source>
</evidence>
<protein>
    <recommendedName>
        <fullName evidence="8">Acyl-[acyl-carrier-protein]--UDP-N-acetylglucosamine O-acyltransferase</fullName>
        <shortName evidence="8">UDP-N-acetylglucosamine acyltransferase</shortName>
        <ecNumber evidence="8">2.3.1.129</ecNumber>
    </recommendedName>
</protein>
<evidence type="ECO:0000313" key="10">
    <source>
        <dbReference type="EMBL" id="SMC09219.1"/>
    </source>
</evidence>
<evidence type="ECO:0000256" key="1">
    <source>
        <dbReference type="ARBA" id="ARBA00022490"/>
    </source>
</evidence>
<dbReference type="PIRSF" id="PIRSF000456">
    <property type="entry name" value="UDP-GlcNAc_acltr"/>
    <property type="match status" value="1"/>
</dbReference>
<dbReference type="NCBIfam" id="TIGR01852">
    <property type="entry name" value="lipid_A_lpxA"/>
    <property type="match status" value="1"/>
</dbReference>
<dbReference type="GO" id="GO:0016020">
    <property type="term" value="C:membrane"/>
    <property type="evidence" value="ECO:0007669"/>
    <property type="project" value="GOC"/>
</dbReference>
<dbReference type="InterPro" id="IPR037157">
    <property type="entry name" value="Acetyltransf_C_sf"/>
</dbReference>
<comment type="subunit">
    <text evidence="8">Homotrimer.</text>
</comment>
<keyword evidence="5 8" id="KW-0677">Repeat</keyword>
<dbReference type="GO" id="GO:0005737">
    <property type="term" value="C:cytoplasm"/>
    <property type="evidence" value="ECO:0007669"/>
    <property type="project" value="UniProtKB-SubCell"/>
</dbReference>
<dbReference type="Pfam" id="PF00132">
    <property type="entry name" value="Hexapep"/>
    <property type="match status" value="1"/>
</dbReference>
<dbReference type="InterPro" id="IPR018357">
    <property type="entry name" value="Hexapep_transf_CS"/>
</dbReference>
<dbReference type="Proteomes" id="UP000192602">
    <property type="component" value="Unassembled WGS sequence"/>
</dbReference>
<accession>A0A1W1WSP0</accession>
<dbReference type="InterPro" id="IPR010137">
    <property type="entry name" value="Lipid_A_LpxA"/>
</dbReference>
<gene>
    <name evidence="8" type="primary">lpxA</name>
    <name evidence="10" type="ORF">SAMN05660197_1025</name>
</gene>
<dbReference type="GO" id="GO:0008780">
    <property type="term" value="F:acyl-[acyl-carrier-protein]-UDP-N-acetylglucosamine O-acyltransferase activity"/>
    <property type="evidence" value="ECO:0007669"/>
    <property type="project" value="UniProtKB-UniRule"/>
</dbReference>
<keyword evidence="3 8" id="KW-0441">Lipid A biosynthesis</keyword>
<keyword evidence="4 8" id="KW-0808">Transferase</keyword>
<evidence type="ECO:0000313" key="11">
    <source>
        <dbReference type="Proteomes" id="UP000192602"/>
    </source>
</evidence>
<comment type="similarity">
    <text evidence="8">Belongs to the transferase hexapeptide repeat family. LpxA subfamily.</text>
</comment>
<dbReference type="Gene3D" id="2.160.10.10">
    <property type="entry name" value="Hexapeptide repeat proteins"/>
    <property type="match status" value="1"/>
</dbReference>
<dbReference type="Gene3D" id="1.20.1180.10">
    <property type="entry name" value="Udp N-acetylglucosamine O-acyltransferase, C-terminal domain"/>
    <property type="match status" value="1"/>
</dbReference>
<dbReference type="PROSITE" id="PS00101">
    <property type="entry name" value="HEXAPEP_TRANSFERASES"/>
    <property type="match status" value="1"/>
</dbReference>
<comment type="subcellular location">
    <subcellularLocation>
        <location evidence="8">Cytoplasm</location>
    </subcellularLocation>
</comment>
<evidence type="ECO:0000259" key="9">
    <source>
        <dbReference type="Pfam" id="PF13720"/>
    </source>
</evidence>
<evidence type="ECO:0000256" key="2">
    <source>
        <dbReference type="ARBA" id="ARBA00022516"/>
    </source>
</evidence>
<keyword evidence="6 8" id="KW-0443">Lipid metabolism</keyword>